<protein>
    <submittedName>
        <fullName evidence="7">Protein kinase domain protein</fullName>
        <ecNumber evidence="7">2.7.11.1</ecNumber>
    </submittedName>
</protein>
<dbReference type="Proteomes" id="UP000008983">
    <property type="component" value="Unassembled WGS sequence"/>
</dbReference>
<dbReference type="PANTHER" id="PTHR46485:SF5">
    <property type="entry name" value="CENTER DIVIDER, ISOFORM A"/>
    <property type="match status" value="1"/>
</dbReference>
<dbReference type="AlphaFoldDB" id="G0QQJ4"/>
<evidence type="ECO:0000256" key="1">
    <source>
        <dbReference type="ARBA" id="ARBA00022527"/>
    </source>
</evidence>
<dbReference type="Pfam" id="PF00069">
    <property type="entry name" value="Pkinase"/>
    <property type="match status" value="1"/>
</dbReference>
<dbReference type="eggNOG" id="KOG0192">
    <property type="taxonomic scope" value="Eukaryota"/>
</dbReference>
<dbReference type="InterPro" id="IPR011009">
    <property type="entry name" value="Kinase-like_dom_sf"/>
</dbReference>
<evidence type="ECO:0000313" key="8">
    <source>
        <dbReference type="Proteomes" id="UP000008983"/>
    </source>
</evidence>
<evidence type="ECO:0000256" key="3">
    <source>
        <dbReference type="ARBA" id="ARBA00022741"/>
    </source>
</evidence>
<dbReference type="InParanoid" id="G0QQJ4"/>
<keyword evidence="1" id="KW-0723">Serine/threonine-protein kinase</keyword>
<organism evidence="7 8">
    <name type="scientific">Ichthyophthirius multifiliis</name>
    <name type="common">White spot disease agent</name>
    <name type="synonym">Ich</name>
    <dbReference type="NCBI Taxonomy" id="5932"/>
    <lineage>
        <taxon>Eukaryota</taxon>
        <taxon>Sar</taxon>
        <taxon>Alveolata</taxon>
        <taxon>Ciliophora</taxon>
        <taxon>Intramacronucleata</taxon>
        <taxon>Oligohymenophorea</taxon>
        <taxon>Hymenostomatida</taxon>
        <taxon>Ophryoglenina</taxon>
        <taxon>Ichthyophthirius</taxon>
    </lineage>
</organism>
<dbReference type="PROSITE" id="PS50011">
    <property type="entry name" value="PROTEIN_KINASE_DOM"/>
    <property type="match status" value="1"/>
</dbReference>
<keyword evidence="3" id="KW-0547">Nucleotide-binding</keyword>
<dbReference type="GO" id="GO:0004674">
    <property type="term" value="F:protein serine/threonine kinase activity"/>
    <property type="evidence" value="ECO:0007669"/>
    <property type="project" value="UniProtKB-KW"/>
</dbReference>
<keyword evidence="5" id="KW-0067">ATP-binding</keyword>
<dbReference type="InterPro" id="IPR000719">
    <property type="entry name" value="Prot_kinase_dom"/>
</dbReference>
<evidence type="ECO:0000259" key="6">
    <source>
        <dbReference type="PROSITE" id="PS50011"/>
    </source>
</evidence>
<dbReference type="EMBL" id="GL983645">
    <property type="protein sequence ID" value="EGR32511.1"/>
    <property type="molecule type" value="Genomic_DNA"/>
</dbReference>
<keyword evidence="8" id="KW-1185">Reference proteome</keyword>
<dbReference type="PANTHER" id="PTHR46485">
    <property type="entry name" value="LIM DOMAIN KINASE 1"/>
    <property type="match status" value="1"/>
</dbReference>
<evidence type="ECO:0000256" key="4">
    <source>
        <dbReference type="ARBA" id="ARBA00022777"/>
    </source>
</evidence>
<dbReference type="STRING" id="857967.G0QQJ4"/>
<dbReference type="OMA" id="IHANFLM"/>
<reference evidence="7 8" key="1">
    <citation type="submission" date="2011-07" db="EMBL/GenBank/DDBJ databases">
        <authorList>
            <person name="Coyne R."/>
            <person name="Brami D."/>
            <person name="Johnson J."/>
            <person name="Hostetler J."/>
            <person name="Hannick L."/>
            <person name="Clark T."/>
            <person name="Cassidy-Hanley D."/>
            <person name="Inman J."/>
        </authorList>
    </citation>
    <scope>NUCLEOTIDE SEQUENCE [LARGE SCALE GENOMIC DNA]</scope>
    <source>
        <strain evidence="7 8">G5</strain>
    </source>
</reference>
<keyword evidence="4 7" id="KW-0418">Kinase</keyword>
<dbReference type="GeneID" id="14908673"/>
<dbReference type="GO" id="GO:0005524">
    <property type="term" value="F:ATP binding"/>
    <property type="evidence" value="ECO:0007669"/>
    <property type="project" value="UniProtKB-KW"/>
</dbReference>
<name>G0QQJ4_ICHMU</name>
<accession>G0QQJ4</accession>
<feature type="non-terminal residue" evidence="7">
    <location>
        <position position="110"/>
    </location>
</feature>
<evidence type="ECO:0000256" key="2">
    <source>
        <dbReference type="ARBA" id="ARBA00022679"/>
    </source>
</evidence>
<dbReference type="Gene3D" id="1.10.510.10">
    <property type="entry name" value="Transferase(Phosphotransferase) domain 1"/>
    <property type="match status" value="1"/>
</dbReference>
<feature type="non-terminal residue" evidence="7">
    <location>
        <position position="1"/>
    </location>
</feature>
<dbReference type="InterPro" id="IPR008271">
    <property type="entry name" value="Ser/Thr_kinase_AS"/>
</dbReference>
<dbReference type="InterPro" id="IPR050940">
    <property type="entry name" value="Actin_reg-Ser/Thr_kinase"/>
</dbReference>
<gene>
    <name evidence="7" type="ORF">IMG5_080050</name>
</gene>
<feature type="domain" description="Protein kinase" evidence="6">
    <location>
        <begin position="1"/>
        <end position="110"/>
    </location>
</feature>
<dbReference type="RefSeq" id="XP_004036497.1">
    <property type="nucleotide sequence ID" value="XM_004036449.1"/>
</dbReference>
<evidence type="ECO:0000313" key="7">
    <source>
        <dbReference type="EMBL" id="EGR32511.1"/>
    </source>
</evidence>
<dbReference type="SUPFAM" id="SSF56112">
    <property type="entry name" value="Protein kinase-like (PK-like)"/>
    <property type="match status" value="1"/>
</dbReference>
<keyword evidence="2 7" id="KW-0808">Transferase</keyword>
<proteinExistence type="predicted"/>
<dbReference type="EC" id="2.7.11.1" evidence="7"/>
<dbReference type="OrthoDB" id="443860at2759"/>
<sequence length="110" mass="12609">SFVGVSQNENNFYVVTELCNGGSLFDLLHSKQNIFLPWLQRIKICKDIANGMQYLHSFNPPIIHRDLKSLNLLLDIPYQEDIFNYNIKIADFGLSRAQSQNIMTSVLGTF</sequence>
<dbReference type="PROSITE" id="PS00108">
    <property type="entry name" value="PROTEIN_KINASE_ST"/>
    <property type="match status" value="1"/>
</dbReference>
<evidence type="ECO:0000256" key="5">
    <source>
        <dbReference type="ARBA" id="ARBA00022840"/>
    </source>
</evidence>